<comment type="caution">
    <text evidence="2">The sequence shown here is derived from an EMBL/GenBank/DDBJ whole genome shotgun (WGS) entry which is preliminary data.</text>
</comment>
<dbReference type="EMBL" id="PTIY01000006">
    <property type="protein sequence ID" value="PPK71682.1"/>
    <property type="molecule type" value="Genomic_DNA"/>
</dbReference>
<dbReference type="InterPro" id="IPR054209">
    <property type="entry name" value="DUF6916"/>
</dbReference>
<dbReference type="RefSeq" id="WP_146083338.1">
    <property type="nucleotide sequence ID" value="NZ_PTIY01000006.1"/>
</dbReference>
<sequence length="101" mass="11382">MNLSLEQASPLVGTNFTIHTQAGLIDLQLIDVAELPRRNIPEQFRTPLSLVFTGPPDILLLQDIYLVEHAELGQHQWLMGPILSINPGVNDNKLYYEIMFA</sequence>
<protein>
    <recommendedName>
        <fullName evidence="1">DUF6916 domain-containing protein</fullName>
    </recommendedName>
</protein>
<name>A0A2S6H2H3_9GAMM</name>
<gene>
    <name evidence="2" type="ORF">B0F88_10630</name>
</gene>
<proteinExistence type="predicted"/>
<evidence type="ECO:0000313" key="2">
    <source>
        <dbReference type="EMBL" id="PPK71682.1"/>
    </source>
</evidence>
<organism evidence="2 3">
    <name type="scientific">Methylobacter tundripaludum</name>
    <dbReference type="NCBI Taxonomy" id="173365"/>
    <lineage>
        <taxon>Bacteria</taxon>
        <taxon>Pseudomonadati</taxon>
        <taxon>Pseudomonadota</taxon>
        <taxon>Gammaproteobacteria</taxon>
        <taxon>Methylococcales</taxon>
        <taxon>Methylococcaceae</taxon>
        <taxon>Methylobacter</taxon>
    </lineage>
</organism>
<reference evidence="2 3" key="1">
    <citation type="submission" date="2018-02" db="EMBL/GenBank/DDBJ databases">
        <title>Subsurface microbial communities from deep shales in Ohio and West Virginia, USA.</title>
        <authorList>
            <person name="Wrighton K."/>
        </authorList>
    </citation>
    <scope>NUCLEOTIDE SEQUENCE [LARGE SCALE GENOMIC DNA]</scope>
    <source>
        <strain evidence="2 3">OWC-G53F</strain>
    </source>
</reference>
<dbReference type="Pfam" id="PF21880">
    <property type="entry name" value="DUF6916"/>
    <property type="match status" value="1"/>
</dbReference>
<evidence type="ECO:0000313" key="3">
    <source>
        <dbReference type="Proteomes" id="UP000238071"/>
    </source>
</evidence>
<feature type="domain" description="DUF6916" evidence="1">
    <location>
        <begin position="3"/>
        <end position="100"/>
    </location>
</feature>
<evidence type="ECO:0000259" key="1">
    <source>
        <dbReference type="Pfam" id="PF21880"/>
    </source>
</evidence>
<dbReference type="Proteomes" id="UP000238071">
    <property type="component" value="Unassembled WGS sequence"/>
</dbReference>
<keyword evidence="3" id="KW-1185">Reference proteome</keyword>
<dbReference type="OrthoDB" id="8926597at2"/>
<accession>A0A2S6H2H3</accession>
<dbReference type="AlphaFoldDB" id="A0A2S6H2H3"/>